<protein>
    <recommendedName>
        <fullName evidence="2">AAA+ ATPase domain-containing protein</fullName>
    </recommendedName>
</protein>
<dbReference type="SMART" id="SM00382">
    <property type="entry name" value="AAA"/>
    <property type="match status" value="1"/>
</dbReference>
<evidence type="ECO:0000259" key="2">
    <source>
        <dbReference type="SMART" id="SM00382"/>
    </source>
</evidence>
<dbReference type="InterPro" id="IPR027417">
    <property type="entry name" value="P-loop_NTPase"/>
</dbReference>
<feature type="region of interest" description="Disordered" evidence="1">
    <location>
        <begin position="409"/>
        <end position="428"/>
    </location>
</feature>
<dbReference type="InterPro" id="IPR003593">
    <property type="entry name" value="AAA+_ATPase"/>
</dbReference>
<dbReference type="Proteomes" id="UP001590951">
    <property type="component" value="Unassembled WGS sequence"/>
</dbReference>
<dbReference type="EMBL" id="JBHFEH010000083">
    <property type="protein sequence ID" value="KAL2048069.1"/>
    <property type="molecule type" value="Genomic_DNA"/>
</dbReference>
<evidence type="ECO:0000256" key="1">
    <source>
        <dbReference type="SAM" id="MobiDB-lite"/>
    </source>
</evidence>
<dbReference type="PANTHER" id="PTHR23077">
    <property type="entry name" value="AAA-FAMILY ATPASE"/>
    <property type="match status" value="1"/>
</dbReference>
<comment type="caution">
    <text evidence="3">The sequence shown here is derived from an EMBL/GenBank/DDBJ whole genome shotgun (WGS) entry which is preliminary data.</text>
</comment>
<reference evidence="3 4" key="1">
    <citation type="submission" date="2024-09" db="EMBL/GenBank/DDBJ databases">
        <title>Rethinking Asexuality: The Enigmatic Case of Functional Sexual Genes in Lepraria (Stereocaulaceae).</title>
        <authorList>
            <person name="Doellman M."/>
            <person name="Sun Y."/>
            <person name="Barcenas-Pena A."/>
            <person name="Lumbsch H.T."/>
            <person name="Grewe F."/>
        </authorList>
    </citation>
    <scope>NUCLEOTIDE SEQUENCE [LARGE SCALE GENOMIC DNA]</scope>
    <source>
        <strain evidence="3 4">Grewe 0041</strain>
    </source>
</reference>
<proteinExistence type="predicted"/>
<dbReference type="Gene3D" id="3.40.50.300">
    <property type="entry name" value="P-loop containing nucleotide triphosphate hydrolases"/>
    <property type="match status" value="1"/>
</dbReference>
<dbReference type="Pfam" id="PF00004">
    <property type="entry name" value="AAA"/>
    <property type="match status" value="1"/>
</dbReference>
<gene>
    <name evidence="3" type="ORF">ABVK25_011054</name>
</gene>
<dbReference type="InterPro" id="IPR003959">
    <property type="entry name" value="ATPase_AAA_core"/>
</dbReference>
<dbReference type="CDD" id="cd19481">
    <property type="entry name" value="RecA-like_protease"/>
    <property type="match status" value="1"/>
</dbReference>
<organism evidence="3 4">
    <name type="scientific">Lepraria finkii</name>
    <dbReference type="NCBI Taxonomy" id="1340010"/>
    <lineage>
        <taxon>Eukaryota</taxon>
        <taxon>Fungi</taxon>
        <taxon>Dikarya</taxon>
        <taxon>Ascomycota</taxon>
        <taxon>Pezizomycotina</taxon>
        <taxon>Lecanoromycetes</taxon>
        <taxon>OSLEUM clade</taxon>
        <taxon>Lecanoromycetidae</taxon>
        <taxon>Lecanorales</taxon>
        <taxon>Lecanorineae</taxon>
        <taxon>Stereocaulaceae</taxon>
        <taxon>Lepraria</taxon>
    </lineage>
</organism>
<dbReference type="PANTHER" id="PTHR23077:SF132">
    <property type="entry name" value="ATP-DEPENDENT ZN PROTEASE"/>
    <property type="match status" value="1"/>
</dbReference>
<feature type="compositionally biased region" description="Polar residues" evidence="1">
    <location>
        <begin position="479"/>
        <end position="489"/>
    </location>
</feature>
<evidence type="ECO:0000313" key="3">
    <source>
        <dbReference type="EMBL" id="KAL2048069.1"/>
    </source>
</evidence>
<evidence type="ECO:0000313" key="4">
    <source>
        <dbReference type="Proteomes" id="UP001590951"/>
    </source>
</evidence>
<dbReference type="SUPFAM" id="SSF52540">
    <property type="entry name" value="P-loop containing nucleoside triphosphate hydrolases"/>
    <property type="match status" value="1"/>
</dbReference>
<feature type="region of interest" description="Disordered" evidence="1">
    <location>
        <begin position="469"/>
        <end position="506"/>
    </location>
</feature>
<dbReference type="InterPro" id="IPR050168">
    <property type="entry name" value="AAA_ATPase_domain"/>
</dbReference>
<keyword evidence="4" id="KW-1185">Reference proteome</keyword>
<feature type="compositionally biased region" description="Acidic residues" evidence="1">
    <location>
        <begin position="416"/>
        <end position="428"/>
    </location>
</feature>
<accession>A0ABR4ARC5</accession>
<feature type="domain" description="AAA+ ATPase" evidence="2">
    <location>
        <begin position="219"/>
        <end position="344"/>
    </location>
</feature>
<sequence length="542" mass="61217">MLHSEAYTFVTTTSHHQVWDDYVDVNSGQGYNLNTYLQAALRRQYPELALTVTIASNVNLLAFAFAGHATATLDIVDESVLRTRYFLQPASLAEARTFAKYLYKWGDEYFIVYIVHIGWDSMQYILKEPSEGETVMSGNGKTDELVKTIGKWQIPPPLGDKWVYVYDRYWIRSKVLYEQVKNASWDDVILNEEMKKQITELMHKFFDSKAIYKDLGVPWKRGVIFHGPAGNGKTISIKALMNSLFRSDGLSIPSLYVKSAPSTYDIRNVFQQARFMSPCLLIFEDIDTVVTQQTRSYFFNEVDGLENNDGIFMVASTNHLDQLDPGLSSRPSRFDRKYLFPLPSEEERILYCDYWRGKLKVKKVKIEFPKKICPAVAVITDGFSFAYMQEAFVASLLAIAGRRSEVIGESKAEAEGAGDDGDDGDKDLDDYELWREIKKQVKALRDDMDNTLDRSTTGDHPLSQALDMESEAQAPAASSGHTPMGQSTLPLRPADSGTGKRHENPCLRGMVVDVDSQNVPIITDEGIFMDSRVGYRGNGEMI</sequence>
<name>A0ABR4ARC5_9LECA</name>